<gene>
    <name evidence="1" type="ORF">U5822_02610</name>
</gene>
<protein>
    <submittedName>
        <fullName evidence="1">Uncharacterized protein</fullName>
    </submittedName>
</protein>
<sequence>MSNKSEFEETVEKVFDEVERTRKTREVIDSLGGDEDGQIIELDRKSGGKIIPKPNTRNSE</sequence>
<name>A0ABU5NUU1_9GAMM</name>
<organism evidence="1 2">
    <name type="scientific">Marinobacter qingdaonensis</name>
    <dbReference type="NCBI Taxonomy" id="3108486"/>
    <lineage>
        <taxon>Bacteria</taxon>
        <taxon>Pseudomonadati</taxon>
        <taxon>Pseudomonadota</taxon>
        <taxon>Gammaproteobacteria</taxon>
        <taxon>Pseudomonadales</taxon>
        <taxon>Marinobacteraceae</taxon>
        <taxon>Marinobacter</taxon>
    </lineage>
</organism>
<dbReference type="RefSeq" id="WP_322854064.1">
    <property type="nucleotide sequence ID" value="NZ_JAYDCJ010000001.1"/>
</dbReference>
<proteinExistence type="predicted"/>
<evidence type="ECO:0000313" key="2">
    <source>
        <dbReference type="Proteomes" id="UP001305746"/>
    </source>
</evidence>
<comment type="caution">
    <text evidence="1">The sequence shown here is derived from an EMBL/GenBank/DDBJ whole genome shotgun (WGS) entry which is preliminary data.</text>
</comment>
<dbReference type="EMBL" id="JAYDCJ010000001">
    <property type="protein sequence ID" value="MEA1079544.1"/>
    <property type="molecule type" value="Genomic_DNA"/>
</dbReference>
<accession>A0ABU5NUU1</accession>
<reference evidence="1 2" key="1">
    <citation type="submission" date="2023-12" db="EMBL/GenBank/DDBJ databases">
        <title>Marinobacter qingdaonensis sp. nov., isolated from the intertidal sediment of Qingdao, PR China.</title>
        <authorList>
            <person name="Li Y."/>
        </authorList>
    </citation>
    <scope>NUCLEOTIDE SEQUENCE [LARGE SCALE GENOMIC DNA]</scope>
    <source>
        <strain evidence="1 2">ASW11-75</strain>
    </source>
</reference>
<evidence type="ECO:0000313" key="1">
    <source>
        <dbReference type="EMBL" id="MEA1079544.1"/>
    </source>
</evidence>
<keyword evidence="2" id="KW-1185">Reference proteome</keyword>
<dbReference type="Proteomes" id="UP001305746">
    <property type="component" value="Unassembled WGS sequence"/>
</dbReference>